<dbReference type="InterPro" id="IPR043128">
    <property type="entry name" value="Rev_trsase/Diguanyl_cyclase"/>
</dbReference>
<evidence type="ECO:0000259" key="7">
    <source>
        <dbReference type="PROSITE" id="PS50887"/>
    </source>
</evidence>
<evidence type="ECO:0000313" key="9">
    <source>
        <dbReference type="Proteomes" id="UP001253595"/>
    </source>
</evidence>
<dbReference type="EMBL" id="JAVDVX010000005">
    <property type="protein sequence ID" value="MDR7090955.1"/>
    <property type="molecule type" value="Genomic_DNA"/>
</dbReference>
<feature type="coiled-coil region" evidence="3">
    <location>
        <begin position="297"/>
        <end position="327"/>
    </location>
</feature>
<dbReference type="SMART" id="SM00091">
    <property type="entry name" value="PAS"/>
    <property type="match status" value="1"/>
</dbReference>
<dbReference type="NCBIfam" id="TIGR00254">
    <property type="entry name" value="GGDEF"/>
    <property type="match status" value="1"/>
</dbReference>
<proteinExistence type="predicted"/>
<dbReference type="InterPro" id="IPR000700">
    <property type="entry name" value="PAS-assoc_C"/>
</dbReference>
<keyword evidence="4" id="KW-1133">Transmembrane helix</keyword>
<evidence type="ECO:0000256" key="1">
    <source>
        <dbReference type="ARBA" id="ARBA00012528"/>
    </source>
</evidence>
<name>A0ABU1V0M2_9GAMM</name>
<dbReference type="InterPro" id="IPR000160">
    <property type="entry name" value="GGDEF_dom"/>
</dbReference>
<comment type="catalytic activity">
    <reaction evidence="2">
        <text>2 GTP = 3',3'-c-di-GMP + 2 diphosphate</text>
        <dbReference type="Rhea" id="RHEA:24898"/>
        <dbReference type="ChEBI" id="CHEBI:33019"/>
        <dbReference type="ChEBI" id="CHEBI:37565"/>
        <dbReference type="ChEBI" id="CHEBI:58805"/>
        <dbReference type="EC" id="2.7.7.65"/>
    </reaction>
</comment>
<keyword evidence="4" id="KW-0812">Transmembrane</keyword>
<keyword evidence="4" id="KW-0472">Membrane</keyword>
<keyword evidence="9" id="KW-1185">Reference proteome</keyword>
<dbReference type="RefSeq" id="WP_310073691.1">
    <property type="nucleotide sequence ID" value="NZ_JAVDVX010000005.1"/>
</dbReference>
<feature type="domain" description="PAC" evidence="6">
    <location>
        <begin position="255"/>
        <end position="309"/>
    </location>
</feature>
<organism evidence="8 9">
    <name type="scientific">Cellvibrio fibrivorans</name>
    <dbReference type="NCBI Taxonomy" id="126350"/>
    <lineage>
        <taxon>Bacteria</taxon>
        <taxon>Pseudomonadati</taxon>
        <taxon>Pseudomonadota</taxon>
        <taxon>Gammaproteobacteria</taxon>
        <taxon>Cellvibrionales</taxon>
        <taxon>Cellvibrionaceae</taxon>
        <taxon>Cellvibrio</taxon>
    </lineage>
</organism>
<dbReference type="SUPFAM" id="SSF55073">
    <property type="entry name" value="Nucleotide cyclase"/>
    <property type="match status" value="1"/>
</dbReference>
<evidence type="ECO:0000313" key="8">
    <source>
        <dbReference type="EMBL" id="MDR7090955.1"/>
    </source>
</evidence>
<evidence type="ECO:0000256" key="2">
    <source>
        <dbReference type="ARBA" id="ARBA00034247"/>
    </source>
</evidence>
<dbReference type="NCBIfam" id="TIGR00229">
    <property type="entry name" value="sensory_box"/>
    <property type="match status" value="1"/>
</dbReference>
<dbReference type="InterPro" id="IPR000014">
    <property type="entry name" value="PAS"/>
</dbReference>
<sequence>MFGFTPAVRLSLGLVVLTVSILILAQAIGLTPGAERQQLDVRKRLTETLASQVGVAIMRGDEILLQYLLESSVERNPEIESAGVRRNDGIVVSQTKLHAQKWAKAKAHESTPTHVRFPIMINGAKRAEFEITFEPLMSDSHPIFGIPTFILLVIFVSLSGFVGFWFYIKRALKHLDPSAVVPARVRNALNILAEGVLILDRREQIVLVNTALTEHLQRTEQSLVGKKASNLGWFLDPNQETRDYPWLTAINTGVKQTGVRVLLPTSDEKDKIFHVNAVPILDGKGSSQGTIAVFEDITELETKSRLLEEMIQQLAATQVAIESKNKELTYLATRDPLTNCFNRRALYEHLDGKFDGARTSDAEFSCIMADIDFFKKVNDTYGHAAGDEVIKMAANSLREVVRDMDMVARFGGEEFCVILPGAPLEQAQMIAERCREKIAAKDTNGIKVTGSFGVTSIRMGASSATQLIQQADEALYYSKQHGRNQVTCWKPGMESLIAETQH</sequence>
<dbReference type="SUPFAM" id="SSF55785">
    <property type="entry name" value="PYP-like sensor domain (PAS domain)"/>
    <property type="match status" value="1"/>
</dbReference>
<dbReference type="Proteomes" id="UP001253595">
    <property type="component" value="Unassembled WGS sequence"/>
</dbReference>
<dbReference type="Pfam" id="PF00990">
    <property type="entry name" value="GGDEF"/>
    <property type="match status" value="1"/>
</dbReference>
<dbReference type="CDD" id="cd01949">
    <property type="entry name" value="GGDEF"/>
    <property type="match status" value="1"/>
</dbReference>
<gene>
    <name evidence="8" type="ORF">J2X05_002981</name>
</gene>
<evidence type="ECO:0000256" key="4">
    <source>
        <dbReference type="SAM" id="Phobius"/>
    </source>
</evidence>
<feature type="transmembrane region" description="Helical" evidence="4">
    <location>
        <begin position="143"/>
        <end position="168"/>
    </location>
</feature>
<dbReference type="CDD" id="cd00130">
    <property type="entry name" value="PAS"/>
    <property type="match status" value="1"/>
</dbReference>
<evidence type="ECO:0000259" key="6">
    <source>
        <dbReference type="PROSITE" id="PS50113"/>
    </source>
</evidence>
<comment type="caution">
    <text evidence="8">The sequence shown here is derived from an EMBL/GenBank/DDBJ whole genome shotgun (WGS) entry which is preliminary data.</text>
</comment>
<dbReference type="PROSITE" id="PS50887">
    <property type="entry name" value="GGDEF"/>
    <property type="match status" value="1"/>
</dbReference>
<dbReference type="InterPro" id="IPR029787">
    <property type="entry name" value="Nucleotide_cyclase"/>
</dbReference>
<dbReference type="Pfam" id="PF08448">
    <property type="entry name" value="PAS_4"/>
    <property type="match status" value="1"/>
</dbReference>
<dbReference type="InterPro" id="IPR035965">
    <property type="entry name" value="PAS-like_dom_sf"/>
</dbReference>
<evidence type="ECO:0000256" key="3">
    <source>
        <dbReference type="SAM" id="Coils"/>
    </source>
</evidence>
<keyword evidence="3" id="KW-0175">Coiled coil</keyword>
<dbReference type="PROSITE" id="PS50112">
    <property type="entry name" value="PAS"/>
    <property type="match status" value="1"/>
</dbReference>
<evidence type="ECO:0000259" key="5">
    <source>
        <dbReference type="PROSITE" id="PS50112"/>
    </source>
</evidence>
<dbReference type="EC" id="2.7.7.65" evidence="1"/>
<feature type="domain" description="GGDEF" evidence="7">
    <location>
        <begin position="362"/>
        <end position="491"/>
    </location>
</feature>
<dbReference type="InterPro" id="IPR050469">
    <property type="entry name" value="Diguanylate_Cyclase"/>
</dbReference>
<dbReference type="Gene3D" id="3.30.450.20">
    <property type="entry name" value="PAS domain"/>
    <property type="match status" value="1"/>
</dbReference>
<dbReference type="PANTHER" id="PTHR45138:SF9">
    <property type="entry name" value="DIGUANYLATE CYCLASE DGCM-RELATED"/>
    <property type="match status" value="1"/>
</dbReference>
<dbReference type="Gene3D" id="3.30.70.270">
    <property type="match status" value="1"/>
</dbReference>
<dbReference type="PROSITE" id="PS50113">
    <property type="entry name" value="PAC"/>
    <property type="match status" value="1"/>
</dbReference>
<dbReference type="InterPro" id="IPR013656">
    <property type="entry name" value="PAS_4"/>
</dbReference>
<protein>
    <recommendedName>
        <fullName evidence="1">diguanylate cyclase</fullName>
        <ecNumber evidence="1">2.7.7.65</ecNumber>
    </recommendedName>
</protein>
<reference evidence="8 9" key="1">
    <citation type="submission" date="2023-07" db="EMBL/GenBank/DDBJ databases">
        <title>Sorghum-associated microbial communities from plants grown in Nebraska, USA.</title>
        <authorList>
            <person name="Schachtman D."/>
        </authorList>
    </citation>
    <scope>NUCLEOTIDE SEQUENCE [LARGE SCALE GENOMIC DNA]</scope>
    <source>
        <strain evidence="8 9">BE190</strain>
    </source>
</reference>
<dbReference type="PANTHER" id="PTHR45138">
    <property type="entry name" value="REGULATORY COMPONENTS OF SENSORY TRANSDUCTION SYSTEM"/>
    <property type="match status" value="1"/>
</dbReference>
<accession>A0ABU1V0M2</accession>
<dbReference type="SMART" id="SM00267">
    <property type="entry name" value="GGDEF"/>
    <property type="match status" value="1"/>
</dbReference>
<feature type="domain" description="PAS" evidence="5">
    <location>
        <begin position="181"/>
        <end position="238"/>
    </location>
</feature>